<dbReference type="InterPro" id="IPR021655">
    <property type="entry name" value="Put_metal-bd"/>
</dbReference>
<dbReference type="Pfam" id="PF22352">
    <property type="entry name" value="K319L-like_PKD"/>
    <property type="match status" value="1"/>
</dbReference>
<organism evidence="2 3">
    <name type="scientific">Archangium gephyra</name>
    <dbReference type="NCBI Taxonomy" id="48"/>
    <lineage>
        <taxon>Bacteria</taxon>
        <taxon>Pseudomonadati</taxon>
        <taxon>Myxococcota</taxon>
        <taxon>Myxococcia</taxon>
        <taxon>Myxococcales</taxon>
        <taxon>Cystobacterineae</taxon>
        <taxon>Archangiaceae</taxon>
        <taxon>Archangium</taxon>
    </lineage>
</organism>
<keyword evidence="1" id="KW-1015">Disulfide bond</keyword>
<dbReference type="InterPro" id="IPR002172">
    <property type="entry name" value="LDrepeatLR_classA_rpt"/>
</dbReference>
<sequence length="556" mass="57348">MRQLMFGVLLFVSACDCRGPNVVRLPDCVDEICDGLDNDCDGDIDEALPTEQCGVGACAREVPSCVNGMPQACTPALPTEEVCDGVDNDCDDAVDEALGTQKCGVGACEREVAACGAECLAGEPAPEVCDGVDNDCDGETDEGACPAPNVVCPPVQTLLIGGSVTLAASASDDDGTITLMDWVLETKPATSMLTVRASGDTYTFTPDAPGSYALSFCATDDDGQKRCCEARVEVSACTSPPAPPASTACGTSWDGRPIVQFSPVPSGLRYVLSRHGDSTELAAAVAGHNYLRPAARVAAGGPMPGTPTQLSLRACRTSDAACCSLPTTLTVDVVETCTTPVAPTRDNVVLSEYVVNGDGACSSSCTNDSCQAGESIEITNVSNCPVALDGFHFAYRNNNASANSFRWMNFGTSDVIPPRGVYVATRGRQYSQCGAGLGGESSGLYGLRISTLTMQGPNLCSGWFNNTGGGQSELRIAPGEVTSNPNFTPATAIARIAPYQSTTGAACASIGFDAVDSCGTVVGGDVPTTQLRPNQLGRLWHPCDAVASPVPACARD</sequence>
<evidence type="ECO:0000256" key="1">
    <source>
        <dbReference type="ARBA" id="ARBA00023157"/>
    </source>
</evidence>
<dbReference type="EMBL" id="QFQP01000015">
    <property type="protein sequence ID" value="PZR11073.1"/>
    <property type="molecule type" value="Genomic_DNA"/>
</dbReference>
<evidence type="ECO:0000313" key="3">
    <source>
        <dbReference type="Proteomes" id="UP000249061"/>
    </source>
</evidence>
<dbReference type="Pfam" id="PF11617">
    <property type="entry name" value="Cu-binding_MopE"/>
    <property type="match status" value="3"/>
</dbReference>
<accession>A0A2W5TD12</accession>
<dbReference type="Gene3D" id="2.60.40.10">
    <property type="entry name" value="Immunoglobulins"/>
    <property type="match status" value="1"/>
</dbReference>
<proteinExistence type="predicted"/>
<dbReference type="PROSITE" id="PS50068">
    <property type="entry name" value="LDLRA_2"/>
    <property type="match status" value="2"/>
</dbReference>
<reference evidence="2 3" key="1">
    <citation type="submission" date="2017-08" db="EMBL/GenBank/DDBJ databases">
        <title>Infants hospitalized years apart are colonized by the same room-sourced microbial strains.</title>
        <authorList>
            <person name="Brooks B."/>
            <person name="Olm M.R."/>
            <person name="Firek B.A."/>
            <person name="Baker R."/>
            <person name="Thomas B.C."/>
            <person name="Morowitz M.J."/>
            <person name="Banfield J.F."/>
        </authorList>
    </citation>
    <scope>NUCLEOTIDE SEQUENCE [LARGE SCALE GENOMIC DNA]</scope>
    <source>
        <strain evidence="2">S2_003_000_R2_14</strain>
    </source>
</reference>
<protein>
    <submittedName>
        <fullName evidence="2">Uncharacterized protein</fullName>
    </submittedName>
</protein>
<dbReference type="InterPro" id="IPR013783">
    <property type="entry name" value="Ig-like_fold"/>
</dbReference>
<evidence type="ECO:0000313" key="2">
    <source>
        <dbReference type="EMBL" id="PZR11073.1"/>
    </source>
</evidence>
<dbReference type="PROSITE" id="PS51257">
    <property type="entry name" value="PROKAR_LIPOPROTEIN"/>
    <property type="match status" value="1"/>
</dbReference>
<name>A0A2W5TD12_9BACT</name>
<dbReference type="AlphaFoldDB" id="A0A2W5TD12"/>
<comment type="caution">
    <text evidence="2">The sequence shown here is derived from an EMBL/GenBank/DDBJ whole genome shotgun (WGS) entry which is preliminary data.</text>
</comment>
<gene>
    <name evidence="2" type="ORF">DI536_18200</name>
</gene>
<dbReference type="Proteomes" id="UP000249061">
    <property type="component" value="Unassembled WGS sequence"/>
</dbReference>